<dbReference type="InterPro" id="IPR006500">
    <property type="entry name" value="Helicase_put_C_phage/plasmid"/>
</dbReference>
<name>A0A843YDH5_9RHOB</name>
<dbReference type="GO" id="GO:0005524">
    <property type="term" value="F:ATP binding"/>
    <property type="evidence" value="ECO:0007669"/>
    <property type="project" value="UniProtKB-KW"/>
</dbReference>
<dbReference type="Gene3D" id="3.40.50.300">
    <property type="entry name" value="P-loop containing nucleotide triphosphate hydrolases"/>
    <property type="match status" value="1"/>
</dbReference>
<dbReference type="PROSITE" id="PS51206">
    <property type="entry name" value="SF3_HELICASE_1"/>
    <property type="match status" value="1"/>
</dbReference>
<sequence>METAGTIVSHQRATELTLDERLELEMNDEDNAARILSVYGEELVFVSGKGWAVWDGTRYSFRSGHLAAREIAHKLRQLVLEEADYLQRTLNPSDKEIDDFIEAMARKRPPIFVRTPEDARRMMGFAASAKLRQHATKCGNAAKVKSALETCEHQRRAEVEDMDADPWTLVLPNGALDLRAVKGWEKPLAATEAEVIASKMTWLRETDRAKLPTKCGGVLFDPASTCPGWEEFIELIIPDPATRACTKRIFGAFLFGENRAQICVFLRGPGGNGKSTLLNTLAHVLGRRDGYAATCKVEMFLDTGNQSPSGANPEEVDLPGARVYIATEPGARDVLSAKKVKGLTGGDRRMSRGNYQDPFFWTPTGIPVVSINRTPKIKDEDEGTKRRLVFIPFDVNLRALPPEKQRSQGEVEAELREEGSGILNWLIEGFQEFMQRGIDLPEPMTRLKEQLLEAADPVGVFLEEMTTKETKGRLSVSDFYKVHEAWCEQEGRQLYQMKTVGDIMVEKGFERGPVRGRSHWKGLEWSVAAADLVERETGVRISTARDVSDDNPPPF</sequence>
<dbReference type="PANTHER" id="PTHR35372">
    <property type="entry name" value="ATP BINDING PROTEIN-RELATED"/>
    <property type="match status" value="1"/>
</dbReference>
<reference evidence="5 6" key="1">
    <citation type="submission" date="2019-10" db="EMBL/GenBank/DDBJ databases">
        <title>Epibacterium sp. nov., isolated from seawater.</title>
        <authorList>
            <person name="Zhang X."/>
            <person name="Li N."/>
        </authorList>
    </citation>
    <scope>NUCLEOTIDE SEQUENCE [LARGE SCALE GENOMIC DNA]</scope>
    <source>
        <strain evidence="5 6">SM1979</strain>
    </source>
</reference>
<evidence type="ECO:0000313" key="5">
    <source>
        <dbReference type="EMBL" id="MQQ09096.1"/>
    </source>
</evidence>
<dbReference type="AlphaFoldDB" id="A0A843YDH5"/>
<gene>
    <name evidence="5" type="ORF">GFB49_11575</name>
</gene>
<evidence type="ECO:0000256" key="2">
    <source>
        <dbReference type="ARBA" id="ARBA00022801"/>
    </source>
</evidence>
<dbReference type="InterPro" id="IPR014015">
    <property type="entry name" value="Helicase_SF3_DNA-vir"/>
</dbReference>
<comment type="caution">
    <text evidence="5">The sequence shown here is derived from an EMBL/GenBank/DDBJ whole genome shotgun (WGS) entry which is preliminary data.</text>
</comment>
<dbReference type="PANTHER" id="PTHR35372:SF2">
    <property type="entry name" value="SF3 HELICASE DOMAIN-CONTAINING PROTEIN"/>
    <property type="match status" value="1"/>
</dbReference>
<dbReference type="Proteomes" id="UP000444174">
    <property type="component" value="Unassembled WGS sequence"/>
</dbReference>
<evidence type="ECO:0000256" key="1">
    <source>
        <dbReference type="ARBA" id="ARBA00022741"/>
    </source>
</evidence>
<dbReference type="RefSeq" id="WP_153216039.1">
    <property type="nucleotide sequence ID" value="NZ_WIBF01000006.1"/>
</dbReference>
<dbReference type="NCBIfam" id="TIGR01613">
    <property type="entry name" value="primase_Cterm"/>
    <property type="match status" value="1"/>
</dbReference>
<dbReference type="EMBL" id="WIBF01000006">
    <property type="protein sequence ID" value="MQQ09096.1"/>
    <property type="molecule type" value="Genomic_DNA"/>
</dbReference>
<organism evidence="5 6">
    <name type="scientific">Tritonibacter litoralis</name>
    <dbReference type="NCBI Taxonomy" id="2662264"/>
    <lineage>
        <taxon>Bacteria</taxon>
        <taxon>Pseudomonadati</taxon>
        <taxon>Pseudomonadota</taxon>
        <taxon>Alphaproteobacteria</taxon>
        <taxon>Rhodobacterales</taxon>
        <taxon>Paracoccaceae</taxon>
        <taxon>Tritonibacter</taxon>
    </lineage>
</organism>
<dbReference type="InterPro" id="IPR014818">
    <property type="entry name" value="Phage/plasmid_primase_P4_C"/>
</dbReference>
<evidence type="ECO:0000256" key="3">
    <source>
        <dbReference type="ARBA" id="ARBA00022840"/>
    </source>
</evidence>
<protein>
    <recommendedName>
        <fullName evidence="4">SF3 helicase domain-containing protein</fullName>
    </recommendedName>
</protein>
<dbReference type="SUPFAM" id="SSF52540">
    <property type="entry name" value="P-loop containing nucleoside triphosphate hydrolases"/>
    <property type="match status" value="1"/>
</dbReference>
<dbReference type="SMART" id="SM00885">
    <property type="entry name" value="D5_N"/>
    <property type="match status" value="1"/>
</dbReference>
<keyword evidence="3" id="KW-0067">ATP-binding</keyword>
<evidence type="ECO:0000259" key="4">
    <source>
        <dbReference type="PROSITE" id="PS51206"/>
    </source>
</evidence>
<dbReference type="Pfam" id="PF08706">
    <property type="entry name" value="D5_N"/>
    <property type="match status" value="1"/>
</dbReference>
<evidence type="ECO:0000313" key="6">
    <source>
        <dbReference type="Proteomes" id="UP000444174"/>
    </source>
</evidence>
<accession>A0A843YDH5</accession>
<keyword evidence="1" id="KW-0547">Nucleotide-binding</keyword>
<proteinExistence type="predicted"/>
<dbReference type="GO" id="GO:0016787">
    <property type="term" value="F:hydrolase activity"/>
    <property type="evidence" value="ECO:0007669"/>
    <property type="project" value="UniProtKB-KW"/>
</dbReference>
<dbReference type="InterPro" id="IPR027417">
    <property type="entry name" value="P-loop_NTPase"/>
</dbReference>
<feature type="domain" description="SF3 helicase" evidence="4">
    <location>
        <begin position="227"/>
        <end position="406"/>
    </location>
</feature>
<dbReference type="InterPro" id="IPR051620">
    <property type="entry name" value="ORF904-like_C"/>
</dbReference>
<keyword evidence="2" id="KW-0378">Hydrolase</keyword>
<keyword evidence="6" id="KW-1185">Reference proteome</keyword>